<dbReference type="EMBL" id="CAJVQC010002138">
    <property type="protein sequence ID" value="CAG8506511.1"/>
    <property type="molecule type" value="Genomic_DNA"/>
</dbReference>
<evidence type="ECO:0000313" key="1">
    <source>
        <dbReference type="EMBL" id="CAG8506511.1"/>
    </source>
</evidence>
<feature type="non-terminal residue" evidence="1">
    <location>
        <position position="1"/>
    </location>
</feature>
<keyword evidence="2" id="KW-1185">Reference proteome</keyword>
<dbReference type="Proteomes" id="UP000789920">
    <property type="component" value="Unassembled WGS sequence"/>
</dbReference>
<accession>A0ACA9L1Z9</accession>
<sequence>SEEFLNEKGDALTKCSKCRNNLKMVYLKNKLQGPIISHMNITEIVYNTLISLNNTNDFYEEENEAHVETSLEIKKFIQDNIYCSSAKICHQIRENQINGYKCITIQQTYYWWIVESQKQYYQHSDFLLSSKLLLEEFNLKIIVDHLNLPIPALEFLTTLFYRLIHSKFDAIEIDATYSTNNLSWELYAIMGVIDGTGFPLSYLLISARKNKDITRILTCWMQALKEQHLNNFPFILNKLVNIFDLENLQNSQNHQILSVLFSQDKIIEHEDDYIIESSDKEQDKYESELAYLHEILDKTKKLLEELRNKPKRHL</sequence>
<proteinExistence type="predicted"/>
<name>A0ACA9L1Z9_9GLOM</name>
<comment type="caution">
    <text evidence="1">The sequence shown here is derived from an EMBL/GenBank/DDBJ whole genome shotgun (WGS) entry which is preliminary data.</text>
</comment>
<protein>
    <submittedName>
        <fullName evidence="1">24089_t:CDS:1</fullName>
    </submittedName>
</protein>
<reference evidence="1" key="1">
    <citation type="submission" date="2021-06" db="EMBL/GenBank/DDBJ databases">
        <authorList>
            <person name="Kallberg Y."/>
            <person name="Tangrot J."/>
            <person name="Rosling A."/>
        </authorList>
    </citation>
    <scope>NUCLEOTIDE SEQUENCE</scope>
    <source>
        <strain evidence="1">MA461A</strain>
    </source>
</reference>
<gene>
    <name evidence="1" type="ORF">RPERSI_LOCUS2062</name>
</gene>
<organism evidence="1 2">
    <name type="scientific">Racocetra persica</name>
    <dbReference type="NCBI Taxonomy" id="160502"/>
    <lineage>
        <taxon>Eukaryota</taxon>
        <taxon>Fungi</taxon>
        <taxon>Fungi incertae sedis</taxon>
        <taxon>Mucoromycota</taxon>
        <taxon>Glomeromycotina</taxon>
        <taxon>Glomeromycetes</taxon>
        <taxon>Diversisporales</taxon>
        <taxon>Gigasporaceae</taxon>
        <taxon>Racocetra</taxon>
    </lineage>
</organism>
<evidence type="ECO:0000313" key="2">
    <source>
        <dbReference type="Proteomes" id="UP000789920"/>
    </source>
</evidence>